<dbReference type="EMBL" id="JAAAIL010002927">
    <property type="protein sequence ID" value="KAG0253542.1"/>
    <property type="molecule type" value="Genomic_DNA"/>
</dbReference>
<evidence type="ECO:0000313" key="2">
    <source>
        <dbReference type="EMBL" id="KAG0253542.1"/>
    </source>
</evidence>
<keyword evidence="3" id="KW-1185">Reference proteome</keyword>
<feature type="compositionally biased region" description="Basic and acidic residues" evidence="1">
    <location>
        <begin position="236"/>
        <end position="250"/>
    </location>
</feature>
<evidence type="ECO:0000313" key="3">
    <source>
        <dbReference type="Proteomes" id="UP001194580"/>
    </source>
</evidence>
<accession>A0AAD4D1I8</accession>
<dbReference type="Proteomes" id="UP001194580">
    <property type="component" value="Unassembled WGS sequence"/>
</dbReference>
<comment type="caution">
    <text evidence="2">The sequence shown here is derived from an EMBL/GenBank/DDBJ whole genome shotgun (WGS) entry which is preliminary data.</text>
</comment>
<organism evidence="2 3">
    <name type="scientific">Linnemannia exigua</name>
    <dbReference type="NCBI Taxonomy" id="604196"/>
    <lineage>
        <taxon>Eukaryota</taxon>
        <taxon>Fungi</taxon>
        <taxon>Fungi incertae sedis</taxon>
        <taxon>Mucoromycota</taxon>
        <taxon>Mortierellomycotina</taxon>
        <taxon>Mortierellomycetes</taxon>
        <taxon>Mortierellales</taxon>
        <taxon>Mortierellaceae</taxon>
        <taxon>Linnemannia</taxon>
    </lineage>
</organism>
<reference evidence="2" key="1">
    <citation type="journal article" date="2020" name="Fungal Divers.">
        <title>Resolving the Mortierellaceae phylogeny through synthesis of multi-gene phylogenetics and phylogenomics.</title>
        <authorList>
            <person name="Vandepol N."/>
            <person name="Liber J."/>
            <person name="Desiro A."/>
            <person name="Na H."/>
            <person name="Kennedy M."/>
            <person name="Barry K."/>
            <person name="Grigoriev I.V."/>
            <person name="Miller A.N."/>
            <person name="O'Donnell K."/>
            <person name="Stajich J.E."/>
            <person name="Bonito G."/>
        </authorList>
    </citation>
    <scope>NUCLEOTIDE SEQUENCE</scope>
    <source>
        <strain evidence="2">NRRL 28262</strain>
    </source>
</reference>
<feature type="non-terminal residue" evidence="2">
    <location>
        <position position="250"/>
    </location>
</feature>
<protein>
    <submittedName>
        <fullName evidence="2">Uncharacterized protein</fullName>
    </submittedName>
</protein>
<feature type="region of interest" description="Disordered" evidence="1">
    <location>
        <begin position="1"/>
        <end position="22"/>
    </location>
</feature>
<dbReference type="AlphaFoldDB" id="A0AAD4D1I8"/>
<name>A0AAD4D1I8_9FUNG</name>
<sequence length="250" mass="28393">IEFPGWTPQGAATRQGVESTSGHSHPFGCSGYAALAGKFWPIEGILKNGKWDTTIERTETVITPWKDRQHQENLCGELNRLETKIADNPKLFTSWPLIEESLEFFLFRHHLLDAPSIAFGHIKLFGGTSRTVLDKPLTLKATINYFQEKDPSLVSTAERAMLHSDNASRTSRTDPSKVIYVSGPDIMFYVKINGNFYFVYVQLKLSQVLEASDVEEALATVSSHAVQDKMEEEQEKMEKEQEKLEKEQRR</sequence>
<evidence type="ECO:0000256" key="1">
    <source>
        <dbReference type="SAM" id="MobiDB-lite"/>
    </source>
</evidence>
<proteinExistence type="predicted"/>
<feature type="compositionally biased region" description="Polar residues" evidence="1">
    <location>
        <begin position="10"/>
        <end position="22"/>
    </location>
</feature>
<feature type="region of interest" description="Disordered" evidence="1">
    <location>
        <begin position="222"/>
        <end position="250"/>
    </location>
</feature>
<gene>
    <name evidence="2" type="ORF">BGZ95_006285</name>
</gene>